<proteinExistence type="predicted"/>
<dbReference type="Proteomes" id="UP000733379">
    <property type="component" value="Unassembled WGS sequence"/>
</dbReference>
<sequence>MQYFTMGTWVLGLSLGVAVAGALVGLICIRQSTLSVTAKFRLVWLTAAAVCIGAIGTHLGTSVTLLGVGVGGGTVHYDLLRRAAALILVPVAVLAALLIVGRNPQLPRLAVGALVMGLSLGAGNYFVLSALEVQGTVSISPAIIAGVTVLSVVVAFGLLYAMRLRATVALLGVAMLYAAAIVGMHYLALSGLQVHLDPAMPPPGGQDLFTVFIPVFAIGVMSLAIPITAVLVAPDRAGRLQPEPRKPRQRRPRPTRPTRPAGTRRREPVG</sequence>
<feature type="transmembrane region" description="Helical" evidence="1">
    <location>
        <begin position="109"/>
        <end position="127"/>
    </location>
</feature>
<protein>
    <recommendedName>
        <fullName evidence="3">MHYT domain-containing protein</fullName>
    </recommendedName>
</protein>
<feature type="transmembrane region" description="Helical" evidence="1">
    <location>
        <begin position="168"/>
        <end position="188"/>
    </location>
</feature>
<dbReference type="EMBL" id="JAHKNI010000002">
    <property type="protein sequence ID" value="MBU3061469.1"/>
    <property type="molecule type" value="Genomic_DNA"/>
</dbReference>
<keyword evidence="1" id="KW-1133">Transmembrane helix</keyword>
<keyword evidence="1" id="KW-0472">Membrane</keyword>
<evidence type="ECO:0000259" key="3">
    <source>
        <dbReference type="PROSITE" id="PS50924"/>
    </source>
</evidence>
<feature type="region of interest" description="Disordered" evidence="2">
    <location>
        <begin position="238"/>
        <end position="270"/>
    </location>
</feature>
<keyword evidence="1" id="KW-0812">Transmembrane</keyword>
<feature type="transmembrane region" description="Helical" evidence="1">
    <location>
        <begin position="41"/>
        <end position="59"/>
    </location>
</feature>
<feature type="transmembrane region" description="Helical" evidence="1">
    <location>
        <begin position="139"/>
        <end position="161"/>
    </location>
</feature>
<feature type="compositionally biased region" description="Basic residues" evidence="2">
    <location>
        <begin position="247"/>
        <end position="256"/>
    </location>
</feature>
<feature type="domain" description="MHYT" evidence="3">
    <location>
        <begin position="6"/>
        <end position="195"/>
    </location>
</feature>
<feature type="transmembrane region" description="Helical" evidence="1">
    <location>
        <begin position="79"/>
        <end position="100"/>
    </location>
</feature>
<evidence type="ECO:0000313" key="5">
    <source>
        <dbReference type="Proteomes" id="UP000733379"/>
    </source>
</evidence>
<dbReference type="RefSeq" id="WP_215916349.1">
    <property type="nucleotide sequence ID" value="NZ_JAHKNI010000002.1"/>
</dbReference>
<name>A0ABS6AWU0_9NOCA</name>
<organism evidence="4 5">
    <name type="scientific">Nocardia albiluteola</name>
    <dbReference type="NCBI Taxonomy" id="2842303"/>
    <lineage>
        <taxon>Bacteria</taxon>
        <taxon>Bacillati</taxon>
        <taxon>Actinomycetota</taxon>
        <taxon>Actinomycetes</taxon>
        <taxon>Mycobacteriales</taxon>
        <taxon>Nocardiaceae</taxon>
        <taxon>Nocardia</taxon>
    </lineage>
</organism>
<reference evidence="4 5" key="1">
    <citation type="submission" date="2021-06" db="EMBL/GenBank/DDBJ databases">
        <title>Actinomycetes sequencing.</title>
        <authorList>
            <person name="Shan Q."/>
        </authorList>
    </citation>
    <scope>NUCLEOTIDE SEQUENCE [LARGE SCALE GENOMIC DNA]</scope>
    <source>
        <strain evidence="4 5">NEAU-G5</strain>
    </source>
</reference>
<gene>
    <name evidence="4" type="ORF">KO481_08025</name>
</gene>
<comment type="caution">
    <text evidence="4">The sequence shown here is derived from an EMBL/GenBank/DDBJ whole genome shotgun (WGS) entry which is preliminary data.</text>
</comment>
<evidence type="ECO:0000256" key="1">
    <source>
        <dbReference type="PROSITE-ProRule" id="PRU00244"/>
    </source>
</evidence>
<keyword evidence="5" id="KW-1185">Reference proteome</keyword>
<dbReference type="PANTHER" id="PTHR35152:SF1">
    <property type="entry name" value="DOMAIN SIGNALLING PROTEIN, PUTATIVE (AFU_ORTHOLOGUE AFUA_5G11310)-RELATED"/>
    <property type="match status" value="1"/>
</dbReference>
<feature type="transmembrane region" description="Helical" evidence="1">
    <location>
        <begin position="208"/>
        <end position="233"/>
    </location>
</feature>
<dbReference type="InterPro" id="IPR005330">
    <property type="entry name" value="MHYT_dom"/>
</dbReference>
<accession>A0ABS6AWU0</accession>
<dbReference type="PANTHER" id="PTHR35152">
    <property type="entry name" value="DOMAIN SIGNALLING PROTEIN, PUTATIVE (AFU_ORTHOLOGUE AFUA_5G11310)-RELATED"/>
    <property type="match status" value="1"/>
</dbReference>
<dbReference type="PROSITE" id="PS50924">
    <property type="entry name" value="MHYT"/>
    <property type="match status" value="1"/>
</dbReference>
<evidence type="ECO:0000313" key="4">
    <source>
        <dbReference type="EMBL" id="MBU3061469.1"/>
    </source>
</evidence>
<evidence type="ECO:0000256" key="2">
    <source>
        <dbReference type="SAM" id="MobiDB-lite"/>
    </source>
</evidence>
<feature type="transmembrane region" description="Helical" evidence="1">
    <location>
        <begin position="6"/>
        <end position="29"/>
    </location>
</feature>